<evidence type="ECO:0000256" key="2">
    <source>
        <dbReference type="ARBA" id="ARBA00021549"/>
    </source>
</evidence>
<evidence type="ECO:0000256" key="10">
    <source>
        <dbReference type="ARBA" id="ARBA00030775"/>
    </source>
</evidence>
<keyword evidence="4" id="KW-0488">Methylation</keyword>
<dbReference type="PANTHER" id="PTHR30093">
    <property type="entry name" value="GENERAL SECRETION PATHWAY PROTEIN G"/>
    <property type="match status" value="1"/>
</dbReference>
<dbReference type="NCBIfam" id="TIGR02532">
    <property type="entry name" value="IV_pilin_GFxxxE"/>
    <property type="match status" value="1"/>
</dbReference>
<keyword evidence="7 11" id="KW-1133">Transmembrane helix</keyword>
<evidence type="ECO:0000256" key="7">
    <source>
        <dbReference type="ARBA" id="ARBA00022989"/>
    </source>
</evidence>
<dbReference type="Pfam" id="PF07963">
    <property type="entry name" value="N_methyl"/>
    <property type="match status" value="1"/>
</dbReference>
<evidence type="ECO:0000313" key="13">
    <source>
        <dbReference type="EMBL" id="QSP96124.1"/>
    </source>
</evidence>
<keyword evidence="6 11" id="KW-0812">Transmembrane</keyword>
<evidence type="ECO:0000313" key="14">
    <source>
        <dbReference type="Proteomes" id="UP000663555"/>
    </source>
</evidence>
<evidence type="ECO:0000256" key="11">
    <source>
        <dbReference type="SAM" id="Phobius"/>
    </source>
</evidence>
<keyword evidence="8 11" id="KW-0472">Membrane</keyword>
<protein>
    <recommendedName>
        <fullName evidence="2">Type II secretion system protein H</fullName>
    </recommendedName>
    <alternativeName>
        <fullName evidence="10">General secretion pathway protein H</fullName>
    </alternativeName>
</protein>
<evidence type="ECO:0000256" key="5">
    <source>
        <dbReference type="ARBA" id="ARBA00022519"/>
    </source>
</evidence>
<keyword evidence="3" id="KW-1003">Cell membrane</keyword>
<dbReference type="RefSeq" id="WP_206645351.1">
    <property type="nucleotide sequence ID" value="NZ_CP071247.1"/>
</dbReference>
<dbReference type="Proteomes" id="UP000663555">
    <property type="component" value="Chromosome"/>
</dbReference>
<keyword evidence="14" id="KW-1185">Reference proteome</keyword>
<accession>A0ABX7MVC7</accession>
<evidence type="ECO:0000256" key="8">
    <source>
        <dbReference type="ARBA" id="ARBA00023136"/>
    </source>
</evidence>
<dbReference type="PANTHER" id="PTHR30093:SF41">
    <property type="entry name" value="TYPE II SECRETION SYSTEM PROTEIN H"/>
    <property type="match status" value="1"/>
</dbReference>
<dbReference type="InterPro" id="IPR022346">
    <property type="entry name" value="T2SS_GspH"/>
</dbReference>
<name>A0ABX7MVC7_9GAMM</name>
<comment type="subcellular location">
    <subcellularLocation>
        <location evidence="1">Cell inner membrane</location>
        <topology evidence="1">Single-pass membrane protein</topology>
    </subcellularLocation>
</comment>
<organism evidence="13 14">
    <name type="scientific">Marinobacter salinisoli</name>
    <dbReference type="NCBI Taxonomy" id="2769486"/>
    <lineage>
        <taxon>Bacteria</taxon>
        <taxon>Pseudomonadati</taxon>
        <taxon>Pseudomonadota</taxon>
        <taxon>Gammaproteobacteria</taxon>
        <taxon>Pseudomonadales</taxon>
        <taxon>Marinobacteraceae</taxon>
        <taxon>Marinobacter</taxon>
    </lineage>
</organism>
<dbReference type="Gene3D" id="3.55.40.10">
    <property type="entry name" value="minor pseudopilin epsh domain"/>
    <property type="match status" value="1"/>
</dbReference>
<feature type="transmembrane region" description="Helical" evidence="11">
    <location>
        <begin position="12"/>
        <end position="33"/>
    </location>
</feature>
<keyword evidence="5" id="KW-0997">Cell inner membrane</keyword>
<evidence type="ECO:0000256" key="9">
    <source>
        <dbReference type="ARBA" id="ARBA00025772"/>
    </source>
</evidence>
<dbReference type="Pfam" id="PF12019">
    <property type="entry name" value="GspH"/>
    <property type="match status" value="1"/>
</dbReference>
<sequence>MSYMKRTLGFTLVELMITMAIVAIVASITVPSFSSMVANSRLASASNDIVGLLNYARNEAVKTGRIVVVSPADGSDWANGVSVWVDADADTEMDSSEVLRQTTSAPGDVSISSTSNFGFSGAGLLRASAAVTIDVCDSRAGEQGSSIAVTLGGRIRAEEKTCS</sequence>
<dbReference type="SUPFAM" id="SSF54523">
    <property type="entry name" value="Pili subunits"/>
    <property type="match status" value="1"/>
</dbReference>
<gene>
    <name evidence="13" type="ORF">LPB19_06975</name>
</gene>
<reference evidence="13 14" key="1">
    <citation type="submission" date="2021-03" db="EMBL/GenBank/DDBJ databases">
        <title>Genome sequencing of Marinobacter sp. LPB0319.</title>
        <authorList>
            <person name="Kim J."/>
        </authorList>
    </citation>
    <scope>NUCLEOTIDE SEQUENCE [LARGE SCALE GENOMIC DNA]</scope>
    <source>
        <strain evidence="13 14">LPB0319</strain>
    </source>
</reference>
<evidence type="ECO:0000256" key="6">
    <source>
        <dbReference type="ARBA" id="ARBA00022692"/>
    </source>
</evidence>
<evidence type="ECO:0000256" key="3">
    <source>
        <dbReference type="ARBA" id="ARBA00022475"/>
    </source>
</evidence>
<evidence type="ECO:0000259" key="12">
    <source>
        <dbReference type="Pfam" id="PF12019"/>
    </source>
</evidence>
<evidence type="ECO:0000256" key="4">
    <source>
        <dbReference type="ARBA" id="ARBA00022481"/>
    </source>
</evidence>
<comment type="similarity">
    <text evidence="9">Belongs to the GSP H family.</text>
</comment>
<dbReference type="EMBL" id="CP071247">
    <property type="protein sequence ID" value="QSP96124.1"/>
    <property type="molecule type" value="Genomic_DNA"/>
</dbReference>
<dbReference type="InterPro" id="IPR045584">
    <property type="entry name" value="Pilin-like"/>
</dbReference>
<dbReference type="InterPro" id="IPR012902">
    <property type="entry name" value="N_methyl_site"/>
</dbReference>
<evidence type="ECO:0000256" key="1">
    <source>
        <dbReference type="ARBA" id="ARBA00004377"/>
    </source>
</evidence>
<proteinExistence type="inferred from homology"/>
<feature type="domain" description="General secretion pathway GspH" evidence="12">
    <location>
        <begin position="45"/>
        <end position="150"/>
    </location>
</feature>